<dbReference type="InterPro" id="IPR000504">
    <property type="entry name" value="RRM_dom"/>
</dbReference>
<dbReference type="FunFam" id="3.30.70.330:FF:000455">
    <property type="entry name" value="Peptidyl-prolyl cis-trans isomerase"/>
    <property type="match status" value="1"/>
</dbReference>
<dbReference type="InterPro" id="IPR046848">
    <property type="entry name" value="E_motif"/>
</dbReference>
<evidence type="ECO:0000259" key="14">
    <source>
        <dbReference type="PROSITE" id="PS50102"/>
    </source>
</evidence>
<keyword evidence="5 10" id="KW-0694">RNA-binding</keyword>
<evidence type="ECO:0000256" key="1">
    <source>
        <dbReference type="ARBA" id="ARBA00000971"/>
    </source>
</evidence>
<keyword evidence="4" id="KW-0677">Repeat</keyword>
<dbReference type="SMART" id="SM00360">
    <property type="entry name" value="RRM"/>
    <property type="match status" value="1"/>
</dbReference>
<evidence type="ECO:0000256" key="10">
    <source>
        <dbReference type="PROSITE-ProRule" id="PRU00176"/>
    </source>
</evidence>
<dbReference type="Gene3D" id="1.25.40.10">
    <property type="entry name" value="Tetratricopeptide repeat domain"/>
    <property type="match status" value="4"/>
</dbReference>
<evidence type="ECO:0000256" key="8">
    <source>
        <dbReference type="ARBA" id="ARBA00023242"/>
    </source>
</evidence>
<dbReference type="GO" id="GO:0005634">
    <property type="term" value="C:nucleus"/>
    <property type="evidence" value="ECO:0007669"/>
    <property type="project" value="UniProtKB-SubCell"/>
</dbReference>
<dbReference type="InterPro" id="IPR029000">
    <property type="entry name" value="Cyclophilin-like_dom_sf"/>
</dbReference>
<evidence type="ECO:0000259" key="15">
    <source>
        <dbReference type="PROSITE" id="PS50158"/>
    </source>
</evidence>
<organism evidence="16 17">
    <name type="scientific">Gossypium anomalum</name>
    <dbReference type="NCBI Taxonomy" id="47600"/>
    <lineage>
        <taxon>Eukaryota</taxon>
        <taxon>Viridiplantae</taxon>
        <taxon>Streptophyta</taxon>
        <taxon>Embryophyta</taxon>
        <taxon>Tracheophyta</taxon>
        <taxon>Spermatophyta</taxon>
        <taxon>Magnoliopsida</taxon>
        <taxon>eudicotyledons</taxon>
        <taxon>Gunneridae</taxon>
        <taxon>Pentapetalae</taxon>
        <taxon>rosids</taxon>
        <taxon>malvids</taxon>
        <taxon>Malvales</taxon>
        <taxon>Malvaceae</taxon>
        <taxon>Malvoideae</taxon>
        <taxon>Gossypium</taxon>
    </lineage>
</organism>
<dbReference type="Pfam" id="PF00076">
    <property type="entry name" value="RRM_1"/>
    <property type="match status" value="1"/>
</dbReference>
<keyword evidence="17" id="KW-1185">Reference proteome</keyword>
<keyword evidence="6" id="KW-0697">Rotamase</keyword>
<dbReference type="Pfam" id="PF13041">
    <property type="entry name" value="PPR_2"/>
    <property type="match status" value="3"/>
</dbReference>
<dbReference type="Pfam" id="PF00098">
    <property type="entry name" value="zf-CCHC"/>
    <property type="match status" value="1"/>
</dbReference>
<dbReference type="Gene3D" id="3.30.70.330">
    <property type="match status" value="1"/>
</dbReference>
<dbReference type="OrthoDB" id="185373at2759"/>
<dbReference type="InterPro" id="IPR002885">
    <property type="entry name" value="PPR_rpt"/>
</dbReference>
<evidence type="ECO:0000256" key="9">
    <source>
        <dbReference type="PROSITE-ProRule" id="PRU00047"/>
    </source>
</evidence>
<feature type="domain" description="PPIase cyclophilin-type" evidence="13">
    <location>
        <begin position="32"/>
        <end position="186"/>
    </location>
</feature>
<evidence type="ECO:0000313" key="17">
    <source>
        <dbReference type="Proteomes" id="UP000701853"/>
    </source>
</evidence>
<keyword evidence="8" id="KW-0539">Nucleus</keyword>
<feature type="compositionally biased region" description="Basic and acidic residues" evidence="12">
    <location>
        <begin position="553"/>
        <end position="652"/>
    </location>
</feature>
<dbReference type="FunFam" id="1.25.40.10:FF:001093">
    <property type="entry name" value="Pentatricopeptide repeat-containing protein At2g34400"/>
    <property type="match status" value="1"/>
</dbReference>
<protein>
    <recommendedName>
        <fullName evidence="3">peptidylprolyl isomerase</fullName>
        <ecNumber evidence="3">5.2.1.8</ecNumber>
    </recommendedName>
</protein>
<feature type="region of interest" description="Disordered" evidence="12">
    <location>
        <begin position="187"/>
        <end position="224"/>
    </location>
</feature>
<dbReference type="PROSITE" id="PS50072">
    <property type="entry name" value="CSA_PPIASE_2"/>
    <property type="match status" value="1"/>
</dbReference>
<comment type="catalytic activity">
    <reaction evidence="1">
        <text>[protein]-peptidylproline (omega=180) = [protein]-peptidylproline (omega=0)</text>
        <dbReference type="Rhea" id="RHEA:16237"/>
        <dbReference type="Rhea" id="RHEA-COMP:10747"/>
        <dbReference type="Rhea" id="RHEA-COMP:10748"/>
        <dbReference type="ChEBI" id="CHEBI:83833"/>
        <dbReference type="ChEBI" id="CHEBI:83834"/>
        <dbReference type="EC" id="5.2.1.8"/>
    </reaction>
</comment>
<reference evidence="16 17" key="1">
    <citation type="journal article" date="2021" name="bioRxiv">
        <title>The Gossypium anomalum genome as a resource for cotton improvement and evolutionary analysis of hybrid incompatibility.</title>
        <authorList>
            <person name="Grover C.E."/>
            <person name="Yuan D."/>
            <person name="Arick M.A."/>
            <person name="Miller E.R."/>
            <person name="Hu G."/>
            <person name="Peterson D.G."/>
            <person name="Wendel J.F."/>
            <person name="Udall J.A."/>
        </authorList>
    </citation>
    <scope>NUCLEOTIDE SEQUENCE [LARGE SCALE GENOMIC DNA]</scope>
    <source>
        <strain evidence="16">JFW-Udall</strain>
        <tissue evidence="16">Leaf</tissue>
    </source>
</reference>
<dbReference type="EC" id="5.2.1.8" evidence="3"/>
<keyword evidence="9" id="KW-0862">Zinc</keyword>
<dbReference type="GO" id="GO:0003723">
    <property type="term" value="F:RNA binding"/>
    <property type="evidence" value="ECO:0007669"/>
    <property type="project" value="UniProtKB-UniRule"/>
</dbReference>
<dbReference type="PRINTS" id="PR00153">
    <property type="entry name" value="CSAPPISMRASE"/>
</dbReference>
<dbReference type="InterPro" id="IPR001878">
    <property type="entry name" value="Znf_CCHC"/>
</dbReference>
<dbReference type="NCBIfam" id="TIGR00756">
    <property type="entry name" value="PPR"/>
    <property type="match status" value="4"/>
</dbReference>
<dbReference type="Pfam" id="PF01535">
    <property type="entry name" value="PPR"/>
    <property type="match status" value="2"/>
</dbReference>
<evidence type="ECO:0000256" key="4">
    <source>
        <dbReference type="ARBA" id="ARBA00022737"/>
    </source>
</evidence>
<dbReference type="FunFam" id="1.25.40.10:FF:000284">
    <property type="entry name" value="Pentatricopeptide repeat-containing protein"/>
    <property type="match status" value="1"/>
</dbReference>
<keyword evidence="7" id="KW-0413">Isomerase</keyword>
<evidence type="ECO:0000256" key="7">
    <source>
        <dbReference type="ARBA" id="ARBA00023235"/>
    </source>
</evidence>
<feature type="region of interest" description="Disordered" evidence="12">
    <location>
        <begin position="416"/>
        <end position="659"/>
    </location>
</feature>
<evidence type="ECO:0000259" key="13">
    <source>
        <dbReference type="PROSITE" id="PS50072"/>
    </source>
</evidence>
<dbReference type="GO" id="GO:0008270">
    <property type="term" value="F:zinc ion binding"/>
    <property type="evidence" value="ECO:0007669"/>
    <property type="project" value="UniProtKB-KW"/>
</dbReference>
<dbReference type="SUPFAM" id="SSF50891">
    <property type="entry name" value="Cyclophilin-like"/>
    <property type="match status" value="1"/>
</dbReference>
<dbReference type="InterPro" id="IPR035542">
    <property type="entry name" value="CRIP"/>
</dbReference>
<evidence type="ECO:0000313" key="16">
    <source>
        <dbReference type="EMBL" id="KAG8495769.1"/>
    </source>
</evidence>
<sequence length="1295" mass="146882">MFAWVKRLNRTRTKTGRACRPGSRHLHFKVVTSLGDIVVDLFTDKCPLTCKNFLKLCKIKYYHGCLFHTVQKDFTAQTGDPTGTGSGGDSVYKFLYGDQARFFGDEIHHDIKHSKTGTVAMASAGENLNASQFYFTLRDDLDYLDGKHTVFGEVAEGLETLTRINEAYVDEKSRPYKNIRIKHTHILDDPFDDPPQLSELIPGASPEGKPKDEVRTPSDSSRNLDGTLILVDDDVRLEDDWVPMDEQLGASELEEVLRSKDAHSSAVVLESIGDIPDAEIKPPENVLFVCKLNPVTEDEDLDTIFSRFGTVVSAEVIRDYKTGDSLCYAFIEFETNEACEQAYFKMDNALIDDRRIHVDFSQSVAKLWSQYRRKDQQKGKGGGCFKCGAIDHVAKDCTGGPSSQLQNSKYILKDENAQHGGDNSSRYEMVFDGDAPETPQQGKMDLSHEFDGNERRYKINRNSSHSMEGKDFNDKNKQRNRSRDYRVDMSRSGGWRDEKHLKDQFDGERHVDRQRGRDEQNHRKSSSDIRRDDRRGDAGNRKRYADDNSPPNRRQDEHRKRSRDDDAYTDKKGESDYLKKYADSNRRDSRNESSYRRSGANDHGDKDRKEERTDRHRRTESDDDHDRDRRWHRRTESDDDHDRDKRSREQKKSPKSKGFIRSRSLRSLRLLEKTRKIALPATAQKAKGSSNLVSRQITVLSETHFHQSFAEKLLSLLKKCTSTKLLQQIHTQMLVNAIQKPNFLLSKIIDLKNFAYASLLFSQIPQPNDYAFNVMIRGLTTAWQNYSATLHFYYQMKFLGLKPNKFTYPFLFIACANLLQLTHGQLAHSSVFKLGLDADSHTTHSLITMYARCSELGSARKVFDEITDRDLVSWNSMISGYSKMGQASEAVGLFGKMREEGFVPDEMTLVSVLRACGDLGDLSLGMWVEGFVVKHKMQLSSYIGSALIDMYGKCGDLVSARRVFDGMLGKDVVTWNAMITGYAQNGMSDEAIKLFHGMNDAGVNPEKRTLAGVLSACASIGALELGKWIDAYASQRGLQHDIFVSTALVDMYAKCGSLDDARRVFENMPIKNEVSWNAMISALAFHGRSQEALSLFERMSTEGTDACPNDVTFVGVLSACVHAGLVDEGWRYFNLMNLSYGLTPKIEHYSCMVDLLSRAGKLYEAWDFIEKMPEKPDAIVLGALLGACQKSKNLDLSEKVMLLLLQMEPSNSGNYVISSKIYAKSRRWDESAQMRALMRHRGVSKTPGCSWLDIEGQLHEFLAGDGLLYHSSELHQVFELLNVEMKREGYIPKVD</sequence>
<comment type="subcellular location">
    <subcellularLocation>
        <location evidence="2">Nucleus</location>
    </subcellularLocation>
</comment>
<dbReference type="InterPro" id="IPR011990">
    <property type="entry name" value="TPR-like_helical_dom_sf"/>
</dbReference>
<feature type="repeat" description="PPR" evidence="11">
    <location>
        <begin position="1041"/>
        <end position="1071"/>
    </location>
</feature>
<dbReference type="FunFam" id="1.25.40.10:FF:001095">
    <property type="entry name" value="Pentatricopeptide repeat-containing protein At2g34400"/>
    <property type="match status" value="1"/>
</dbReference>
<feature type="repeat" description="PPR" evidence="11">
    <location>
        <begin position="971"/>
        <end position="1005"/>
    </location>
</feature>
<evidence type="ECO:0000256" key="6">
    <source>
        <dbReference type="ARBA" id="ARBA00023110"/>
    </source>
</evidence>
<dbReference type="PROSITE" id="PS51375">
    <property type="entry name" value="PPR"/>
    <property type="match status" value="4"/>
</dbReference>
<dbReference type="Gene3D" id="2.40.100.10">
    <property type="entry name" value="Cyclophilin-like"/>
    <property type="match status" value="1"/>
</dbReference>
<dbReference type="GO" id="GO:0003755">
    <property type="term" value="F:peptidyl-prolyl cis-trans isomerase activity"/>
    <property type="evidence" value="ECO:0007669"/>
    <property type="project" value="UniProtKB-KW"/>
</dbReference>
<evidence type="ECO:0000256" key="12">
    <source>
        <dbReference type="SAM" id="MobiDB-lite"/>
    </source>
</evidence>
<evidence type="ECO:0000256" key="3">
    <source>
        <dbReference type="ARBA" id="ARBA00013194"/>
    </source>
</evidence>
<keyword evidence="9" id="KW-0863">Zinc-finger</keyword>
<name>A0A8J5ZR63_9ROSI</name>
<evidence type="ECO:0000256" key="5">
    <source>
        <dbReference type="ARBA" id="ARBA00022884"/>
    </source>
</evidence>
<evidence type="ECO:0000256" key="2">
    <source>
        <dbReference type="ARBA" id="ARBA00004123"/>
    </source>
</evidence>
<dbReference type="PANTHER" id="PTHR45843:SF1">
    <property type="entry name" value="PEPTIDYL-PROLYL CIS-TRANS ISOMERASE-LIKE 4"/>
    <property type="match status" value="1"/>
</dbReference>
<dbReference type="CDD" id="cd12235">
    <property type="entry name" value="RRM_PPIL4"/>
    <property type="match status" value="1"/>
</dbReference>
<comment type="caution">
    <text evidence="16">The sequence shown here is derived from an EMBL/GenBank/DDBJ whole genome shotgun (WGS) entry which is preliminary data.</text>
</comment>
<feature type="repeat" description="PPR" evidence="11">
    <location>
        <begin position="870"/>
        <end position="904"/>
    </location>
</feature>
<feature type="compositionally biased region" description="Basic and acidic residues" evidence="12">
    <location>
        <begin position="445"/>
        <end position="457"/>
    </location>
</feature>
<feature type="domain" description="CCHC-type" evidence="15">
    <location>
        <begin position="384"/>
        <end position="397"/>
    </location>
</feature>
<dbReference type="Pfam" id="PF20431">
    <property type="entry name" value="E_motif"/>
    <property type="match status" value="1"/>
</dbReference>
<dbReference type="Proteomes" id="UP000701853">
    <property type="component" value="Chromosome 5"/>
</dbReference>
<dbReference type="SMART" id="SM00343">
    <property type="entry name" value="ZnF_C2HC"/>
    <property type="match status" value="1"/>
</dbReference>
<dbReference type="InterPro" id="IPR035538">
    <property type="entry name" value="Cyclophilin_PPIL4"/>
</dbReference>
<dbReference type="InterPro" id="IPR035979">
    <property type="entry name" value="RBD_domain_sf"/>
</dbReference>
<feature type="compositionally biased region" description="Basic and acidic residues" evidence="12">
    <location>
        <begin position="467"/>
        <end position="546"/>
    </location>
</feature>
<proteinExistence type="predicted"/>
<dbReference type="FunFam" id="2.40.100.10:FF:000015">
    <property type="entry name" value="Peptidyl-prolyl cis-trans isomerase"/>
    <property type="match status" value="1"/>
</dbReference>
<dbReference type="FunFam" id="1.25.40.10:FF:000409">
    <property type="entry name" value="Pentatricopeptide repeat-containing protein, chloroplastic"/>
    <property type="match status" value="1"/>
</dbReference>
<dbReference type="EMBL" id="JAHUZN010000005">
    <property type="protein sequence ID" value="KAG8495769.1"/>
    <property type="molecule type" value="Genomic_DNA"/>
</dbReference>
<feature type="domain" description="RRM" evidence="14">
    <location>
        <begin position="285"/>
        <end position="363"/>
    </location>
</feature>
<dbReference type="Pfam" id="PF00160">
    <property type="entry name" value="Pro_isomerase"/>
    <property type="match status" value="1"/>
</dbReference>
<dbReference type="PROSITE" id="PS50102">
    <property type="entry name" value="RRM"/>
    <property type="match status" value="1"/>
</dbReference>
<dbReference type="InterPro" id="IPR002130">
    <property type="entry name" value="Cyclophilin-type_PPIase_dom"/>
</dbReference>
<keyword evidence="9" id="KW-0479">Metal-binding</keyword>
<dbReference type="PANTHER" id="PTHR45843">
    <property type="entry name" value="PEPTIDYL-PROLYL CIS-TRANS ISOMERASE-LIKE 4"/>
    <property type="match status" value="1"/>
</dbReference>
<feature type="repeat" description="PPR" evidence="11">
    <location>
        <begin position="1072"/>
        <end position="1106"/>
    </location>
</feature>
<dbReference type="InterPro" id="IPR012677">
    <property type="entry name" value="Nucleotide-bd_a/b_plait_sf"/>
</dbReference>
<gene>
    <name evidence="16" type="ORF">CXB51_013426</name>
</gene>
<dbReference type="PROSITE" id="PS50158">
    <property type="entry name" value="ZF_CCHC"/>
    <property type="match status" value="1"/>
</dbReference>
<dbReference type="SUPFAM" id="SSF54928">
    <property type="entry name" value="RNA-binding domain, RBD"/>
    <property type="match status" value="1"/>
</dbReference>
<accession>A0A8J5ZR63</accession>
<dbReference type="CDD" id="cd01921">
    <property type="entry name" value="cyclophilin_RRM"/>
    <property type="match status" value="1"/>
</dbReference>
<evidence type="ECO:0000256" key="11">
    <source>
        <dbReference type="PROSITE-ProRule" id="PRU00708"/>
    </source>
</evidence>